<feature type="chain" id="PRO_5044097405" description="Bifunctional inhibitor/plant lipid transfer protein/seed storage helical domain-containing protein" evidence="1">
    <location>
        <begin position="19"/>
        <end position="111"/>
    </location>
</feature>
<dbReference type="Proteomes" id="UP000324897">
    <property type="component" value="Unassembled WGS sequence"/>
</dbReference>
<dbReference type="Gramene" id="TVU03024">
    <property type="protein sequence ID" value="TVU03024"/>
    <property type="gene ID" value="EJB05_51438"/>
</dbReference>
<dbReference type="SUPFAM" id="SSF47699">
    <property type="entry name" value="Bifunctional inhibitor/lipid-transfer protein/seed storage 2S albumin"/>
    <property type="match status" value="1"/>
</dbReference>
<gene>
    <name evidence="2" type="ORF">EJB05_51438</name>
    <name evidence="3" type="ORF">EJB05_51446</name>
</gene>
<proteinExistence type="predicted"/>
<dbReference type="OrthoDB" id="610502at2759"/>
<feature type="non-terminal residue" evidence="3">
    <location>
        <position position="1"/>
    </location>
</feature>
<comment type="caution">
    <text evidence="3">The sequence shown here is derived from an EMBL/GenBank/DDBJ whole genome shotgun (WGS) entry which is preliminary data.</text>
</comment>
<protein>
    <recommendedName>
        <fullName evidence="5">Bifunctional inhibitor/plant lipid transfer protein/seed storage helical domain-containing protein</fullName>
    </recommendedName>
</protein>
<evidence type="ECO:0008006" key="5">
    <source>
        <dbReference type="Google" id="ProtNLM"/>
    </source>
</evidence>
<feature type="signal peptide" evidence="1">
    <location>
        <begin position="1"/>
        <end position="18"/>
    </location>
</feature>
<evidence type="ECO:0000313" key="2">
    <source>
        <dbReference type="EMBL" id="TVU03024.1"/>
    </source>
</evidence>
<evidence type="ECO:0000256" key="1">
    <source>
        <dbReference type="SAM" id="SignalP"/>
    </source>
</evidence>
<reference evidence="3 4" key="1">
    <citation type="journal article" date="2019" name="Sci. Rep.">
        <title>A high-quality genome of Eragrostis curvula grass provides insights into Poaceae evolution and supports new strategies to enhance forage quality.</title>
        <authorList>
            <person name="Carballo J."/>
            <person name="Santos B.A.C.M."/>
            <person name="Zappacosta D."/>
            <person name="Garbus I."/>
            <person name="Selva J.P."/>
            <person name="Gallo C.A."/>
            <person name="Diaz A."/>
            <person name="Albertini E."/>
            <person name="Caccamo M."/>
            <person name="Echenique V."/>
        </authorList>
    </citation>
    <scope>NUCLEOTIDE SEQUENCE [LARGE SCALE GENOMIC DNA]</scope>
    <source>
        <strain evidence="4">cv. Victoria</strain>
        <tissue evidence="3">Leaf</tissue>
    </source>
</reference>
<evidence type="ECO:0000313" key="3">
    <source>
        <dbReference type="EMBL" id="TVU03032.1"/>
    </source>
</evidence>
<dbReference type="InterPro" id="IPR036312">
    <property type="entry name" value="Bifun_inhib/LTP/seed_sf"/>
</dbReference>
<dbReference type="AlphaFoldDB" id="A0A5J9SVQ2"/>
<name>A0A5J9SVQ2_9POAL</name>
<dbReference type="EMBL" id="RWGY01000235">
    <property type="protein sequence ID" value="TVU03024.1"/>
    <property type="molecule type" value="Genomic_DNA"/>
</dbReference>
<sequence>MLHKKVAVLLLVFAIIRSHQVIGTCTIEQKDAILQHCENFIKREQQTPKPIPIQGQPCCNAVNKVPRKGKDIDIQCIVDKLTPTDKEKNDAAKILNLPNHCQEDAPLLQAR</sequence>
<dbReference type="EMBL" id="RWGY01000235">
    <property type="protein sequence ID" value="TVU03032.1"/>
    <property type="molecule type" value="Genomic_DNA"/>
</dbReference>
<evidence type="ECO:0000313" key="4">
    <source>
        <dbReference type="Proteomes" id="UP000324897"/>
    </source>
</evidence>
<organism evidence="3 4">
    <name type="scientific">Eragrostis curvula</name>
    <name type="common">weeping love grass</name>
    <dbReference type="NCBI Taxonomy" id="38414"/>
    <lineage>
        <taxon>Eukaryota</taxon>
        <taxon>Viridiplantae</taxon>
        <taxon>Streptophyta</taxon>
        <taxon>Embryophyta</taxon>
        <taxon>Tracheophyta</taxon>
        <taxon>Spermatophyta</taxon>
        <taxon>Magnoliopsida</taxon>
        <taxon>Liliopsida</taxon>
        <taxon>Poales</taxon>
        <taxon>Poaceae</taxon>
        <taxon>PACMAD clade</taxon>
        <taxon>Chloridoideae</taxon>
        <taxon>Eragrostideae</taxon>
        <taxon>Eragrostidinae</taxon>
        <taxon>Eragrostis</taxon>
    </lineage>
</organism>
<keyword evidence="4" id="KW-1185">Reference proteome</keyword>
<keyword evidence="1" id="KW-0732">Signal</keyword>
<accession>A0A5J9SVQ2</accession>
<dbReference type="Gramene" id="TVU03032">
    <property type="protein sequence ID" value="TVU03032"/>
    <property type="gene ID" value="EJB05_51446"/>
</dbReference>